<protein>
    <submittedName>
        <fullName evidence="1">Uncharacterized protein</fullName>
    </submittedName>
</protein>
<reference evidence="1" key="2">
    <citation type="journal article" date="2015" name="Data Brief">
        <title>Shoot transcriptome of the giant reed, Arundo donax.</title>
        <authorList>
            <person name="Barrero R.A."/>
            <person name="Guerrero F.D."/>
            <person name="Moolhuijzen P."/>
            <person name="Goolsby J.A."/>
            <person name="Tidwell J."/>
            <person name="Bellgard S.E."/>
            <person name="Bellgard M.I."/>
        </authorList>
    </citation>
    <scope>NUCLEOTIDE SEQUENCE</scope>
    <source>
        <tissue evidence="1">Shoot tissue taken approximately 20 cm above the soil surface</tissue>
    </source>
</reference>
<reference evidence="1" key="1">
    <citation type="submission" date="2014-09" db="EMBL/GenBank/DDBJ databases">
        <authorList>
            <person name="Magalhaes I.L.F."/>
            <person name="Oliveira U."/>
            <person name="Santos F.R."/>
            <person name="Vidigal T.H.D.A."/>
            <person name="Brescovit A.D."/>
            <person name="Santos A.J."/>
        </authorList>
    </citation>
    <scope>NUCLEOTIDE SEQUENCE</scope>
    <source>
        <tissue evidence="1">Shoot tissue taken approximately 20 cm above the soil surface</tissue>
    </source>
</reference>
<sequence>MINQIVKNSLCDCIDP</sequence>
<dbReference type="EMBL" id="GBRH01267334">
    <property type="protein sequence ID" value="JAD30561.1"/>
    <property type="molecule type" value="Transcribed_RNA"/>
</dbReference>
<name>A0A0A8YVE6_ARUDO</name>
<accession>A0A0A8YVE6</accession>
<evidence type="ECO:0000313" key="1">
    <source>
        <dbReference type="EMBL" id="JAD30561.1"/>
    </source>
</evidence>
<organism evidence="1">
    <name type="scientific">Arundo donax</name>
    <name type="common">Giant reed</name>
    <name type="synonym">Donax arundinaceus</name>
    <dbReference type="NCBI Taxonomy" id="35708"/>
    <lineage>
        <taxon>Eukaryota</taxon>
        <taxon>Viridiplantae</taxon>
        <taxon>Streptophyta</taxon>
        <taxon>Embryophyta</taxon>
        <taxon>Tracheophyta</taxon>
        <taxon>Spermatophyta</taxon>
        <taxon>Magnoliopsida</taxon>
        <taxon>Liliopsida</taxon>
        <taxon>Poales</taxon>
        <taxon>Poaceae</taxon>
        <taxon>PACMAD clade</taxon>
        <taxon>Arundinoideae</taxon>
        <taxon>Arundineae</taxon>
        <taxon>Arundo</taxon>
    </lineage>
</organism>
<dbReference type="AlphaFoldDB" id="A0A0A8YVE6"/>
<proteinExistence type="predicted"/>